<keyword evidence="2" id="KW-1185">Reference proteome</keyword>
<accession>A0A8J3XXL3</accession>
<name>A0A8J3XXL3_9ACTN</name>
<evidence type="ECO:0000313" key="2">
    <source>
        <dbReference type="Proteomes" id="UP000605992"/>
    </source>
</evidence>
<comment type="caution">
    <text evidence="1">The sequence shown here is derived from an EMBL/GenBank/DDBJ whole genome shotgun (WGS) entry which is preliminary data.</text>
</comment>
<dbReference type="Proteomes" id="UP000605992">
    <property type="component" value="Unassembled WGS sequence"/>
</dbReference>
<dbReference type="RefSeq" id="WP_203946403.1">
    <property type="nucleotide sequence ID" value="NZ_BOOR01000034.1"/>
</dbReference>
<dbReference type="AlphaFoldDB" id="A0A8J3XXL3"/>
<sequence length="83" mass="9099">MHVVQVIAMLDIVDRSSSIIRDYGSYQVVEFSAFRHSTESEVRSRVFRIPGSYTDLFVGSAVKASLDDAGIRGLGYTPVPFAG</sequence>
<protein>
    <submittedName>
        <fullName evidence="1">Uncharacterized protein</fullName>
    </submittedName>
</protein>
<dbReference type="EMBL" id="BOOR01000034">
    <property type="protein sequence ID" value="GII56255.1"/>
    <property type="molecule type" value="Genomic_DNA"/>
</dbReference>
<gene>
    <name evidence="1" type="ORF">Pth03_46440</name>
</gene>
<proteinExistence type="predicted"/>
<organism evidence="1 2">
    <name type="scientific">Planotetraspora thailandica</name>
    <dbReference type="NCBI Taxonomy" id="487172"/>
    <lineage>
        <taxon>Bacteria</taxon>
        <taxon>Bacillati</taxon>
        <taxon>Actinomycetota</taxon>
        <taxon>Actinomycetes</taxon>
        <taxon>Streptosporangiales</taxon>
        <taxon>Streptosporangiaceae</taxon>
        <taxon>Planotetraspora</taxon>
    </lineage>
</organism>
<evidence type="ECO:0000313" key="1">
    <source>
        <dbReference type="EMBL" id="GII56255.1"/>
    </source>
</evidence>
<reference evidence="1" key="1">
    <citation type="submission" date="2021-01" db="EMBL/GenBank/DDBJ databases">
        <title>Whole genome shotgun sequence of Planotetraspora thailandica NBRC 104271.</title>
        <authorList>
            <person name="Komaki H."/>
            <person name="Tamura T."/>
        </authorList>
    </citation>
    <scope>NUCLEOTIDE SEQUENCE</scope>
    <source>
        <strain evidence="1">NBRC 104271</strain>
    </source>
</reference>